<reference evidence="1 2" key="1">
    <citation type="submission" date="2020-08" db="EMBL/GenBank/DDBJ databases">
        <title>Plant Genome Project.</title>
        <authorList>
            <person name="Zhang R.-G."/>
        </authorList>
    </citation>
    <scope>NUCLEOTIDE SEQUENCE [LARGE SCALE GENOMIC DNA]</scope>
    <source>
        <tissue evidence="1">Rhizome</tissue>
    </source>
</reference>
<dbReference type="InterPro" id="IPR053304">
    <property type="entry name" value="RNA_M5U_MTase"/>
</dbReference>
<dbReference type="PANTHER" id="PTHR47548:SF1">
    <property type="entry name" value="S-ADENOSYL-L-METHIONINE-DEPENDENT METHYLTRANSFERASES SUPERFAMILY PROTEIN"/>
    <property type="match status" value="1"/>
</dbReference>
<organism evidence="1 2">
    <name type="scientific">Zingiber officinale</name>
    <name type="common">Ginger</name>
    <name type="synonym">Amomum zingiber</name>
    <dbReference type="NCBI Taxonomy" id="94328"/>
    <lineage>
        <taxon>Eukaryota</taxon>
        <taxon>Viridiplantae</taxon>
        <taxon>Streptophyta</taxon>
        <taxon>Embryophyta</taxon>
        <taxon>Tracheophyta</taxon>
        <taxon>Spermatophyta</taxon>
        <taxon>Magnoliopsida</taxon>
        <taxon>Liliopsida</taxon>
        <taxon>Zingiberales</taxon>
        <taxon>Zingiberaceae</taxon>
        <taxon>Zingiber</taxon>
    </lineage>
</organism>
<gene>
    <name evidence="1" type="ORF">ZIOFF_071204</name>
</gene>
<dbReference type="AlphaFoldDB" id="A0A8J5EBA5"/>
<evidence type="ECO:0000313" key="1">
    <source>
        <dbReference type="EMBL" id="KAG6470147.1"/>
    </source>
</evidence>
<name>A0A8J5EBA5_ZINOF</name>
<dbReference type="EMBL" id="JACMSC010000021">
    <property type="protein sequence ID" value="KAG6470147.1"/>
    <property type="molecule type" value="Genomic_DNA"/>
</dbReference>
<dbReference type="Proteomes" id="UP000734854">
    <property type="component" value="Unassembled WGS sequence"/>
</dbReference>
<dbReference type="PANTHER" id="PTHR47548">
    <property type="entry name" value="BNAA06G32370D PROTEIN"/>
    <property type="match status" value="1"/>
</dbReference>
<proteinExistence type="predicted"/>
<comment type="caution">
    <text evidence="1">The sequence shown here is derived from an EMBL/GenBank/DDBJ whole genome shotgun (WGS) entry which is preliminary data.</text>
</comment>
<protein>
    <submittedName>
        <fullName evidence="1">Uncharacterized protein</fullName>
    </submittedName>
</protein>
<evidence type="ECO:0000313" key="2">
    <source>
        <dbReference type="Proteomes" id="UP000734854"/>
    </source>
</evidence>
<sequence length="64" mass="7269">MQAVDTSLDIKVKDEKRPWVLRARAASVNVEGKTTLDKTISWPNTLVYISCGWESFKEVNVSAW</sequence>
<accession>A0A8J5EBA5</accession>
<keyword evidence="2" id="KW-1185">Reference proteome</keyword>